<feature type="chain" id="PRO_5019263690" evidence="1">
    <location>
        <begin position="17"/>
        <end position="167"/>
    </location>
</feature>
<evidence type="ECO:0000256" key="1">
    <source>
        <dbReference type="SAM" id="SignalP"/>
    </source>
</evidence>
<accession>A0A446BSN3</accession>
<protein>
    <submittedName>
        <fullName evidence="2">6e1f6bca-a2ff-4ab8-9397-fa392e43dd32</fullName>
    </submittedName>
</protein>
<feature type="signal peptide" evidence="1">
    <location>
        <begin position="1"/>
        <end position="16"/>
    </location>
</feature>
<dbReference type="Proteomes" id="UP000289323">
    <property type="component" value="Unassembled WGS sequence"/>
</dbReference>
<proteinExistence type="predicted"/>
<name>A0A446BSN3_9PEZI</name>
<dbReference type="EMBL" id="OUUZ01000015">
    <property type="protein sequence ID" value="SPQ25459.1"/>
    <property type="molecule type" value="Genomic_DNA"/>
</dbReference>
<keyword evidence="1" id="KW-0732">Signal</keyword>
<gene>
    <name evidence="2" type="ORF">TT172_LOCUS7878</name>
</gene>
<organism evidence="2 3">
    <name type="scientific">Thermothielavioides terrestris</name>
    <dbReference type="NCBI Taxonomy" id="2587410"/>
    <lineage>
        <taxon>Eukaryota</taxon>
        <taxon>Fungi</taxon>
        <taxon>Dikarya</taxon>
        <taxon>Ascomycota</taxon>
        <taxon>Pezizomycotina</taxon>
        <taxon>Sordariomycetes</taxon>
        <taxon>Sordariomycetidae</taxon>
        <taxon>Sordariales</taxon>
        <taxon>Chaetomiaceae</taxon>
        <taxon>Thermothielavioides</taxon>
    </lineage>
</organism>
<evidence type="ECO:0000313" key="2">
    <source>
        <dbReference type="EMBL" id="SPQ25459.1"/>
    </source>
</evidence>
<sequence length="167" mass="18120">MHFSHILLGLVTSASAIDVYFWNGGDCSGSATVCTGINPNVCCAGTDNTISFRGIPTNWHITGRGYNNGGCNNLAYQLDNNGQSWICLEVVSRYIYTGASYFFPSRRRAESGNCTETVKPDTLVLADGVTKYDIVGLDDAKLEELLALARSGVGPEGIPKEFQELRR</sequence>
<evidence type="ECO:0000313" key="3">
    <source>
        <dbReference type="Proteomes" id="UP000289323"/>
    </source>
</evidence>
<dbReference type="AlphaFoldDB" id="A0A446BSN3"/>
<reference evidence="2 3" key="1">
    <citation type="submission" date="2018-04" db="EMBL/GenBank/DDBJ databases">
        <authorList>
            <person name="Huttner S."/>
            <person name="Dainat J."/>
        </authorList>
    </citation>
    <scope>NUCLEOTIDE SEQUENCE [LARGE SCALE GENOMIC DNA]</scope>
</reference>